<keyword evidence="4 7" id="KW-0547">Nucleotide-binding</keyword>
<comment type="subunit">
    <text evidence="7">Interacts with uS11. Not a structural component of 40S pre-ribosomes, but transiently interacts with them by binding to uS11.</text>
</comment>
<dbReference type="eggNOG" id="arCOG01038">
    <property type="taxonomic scope" value="Archaea"/>
</dbReference>
<evidence type="ECO:0000256" key="4">
    <source>
        <dbReference type="ARBA" id="ARBA00022741"/>
    </source>
</evidence>
<evidence type="ECO:0000256" key="2">
    <source>
        <dbReference type="ARBA" id="ARBA00022552"/>
    </source>
</evidence>
<evidence type="ECO:0000313" key="8">
    <source>
        <dbReference type="EMBL" id="ADN37131.1"/>
    </source>
</evidence>
<dbReference type="Pfam" id="PF13238">
    <property type="entry name" value="AAA_18"/>
    <property type="match status" value="1"/>
</dbReference>
<feature type="binding site" evidence="7">
    <location>
        <position position="15"/>
    </location>
    <ligand>
        <name>ATP</name>
        <dbReference type="ChEBI" id="CHEBI:30616"/>
    </ligand>
</feature>
<gene>
    <name evidence="8" type="ordered locus">Mpet_2384</name>
</gene>
<dbReference type="KEGG" id="mpi:Mpet_2384"/>
<comment type="catalytic activity">
    <reaction evidence="7">
        <text>ATP + H2O = ADP + phosphate + H(+)</text>
        <dbReference type="Rhea" id="RHEA:13065"/>
        <dbReference type="ChEBI" id="CHEBI:15377"/>
        <dbReference type="ChEBI" id="CHEBI:15378"/>
        <dbReference type="ChEBI" id="CHEBI:30616"/>
        <dbReference type="ChEBI" id="CHEBI:43474"/>
        <dbReference type="ChEBI" id="CHEBI:456216"/>
    </reaction>
</comment>
<dbReference type="EC" id="2.7.4.3" evidence="7"/>
<feature type="binding site" evidence="7">
    <location>
        <position position="10"/>
    </location>
    <ligand>
        <name>ATP</name>
        <dbReference type="ChEBI" id="CHEBI:30616"/>
    </ligand>
</feature>
<evidence type="ECO:0000256" key="3">
    <source>
        <dbReference type="ARBA" id="ARBA00022679"/>
    </source>
</evidence>
<dbReference type="InterPro" id="IPR027417">
    <property type="entry name" value="P-loop_NTPase"/>
</dbReference>
<keyword evidence="5 7" id="KW-0418">Kinase</keyword>
<dbReference type="GO" id="GO:0004017">
    <property type="term" value="F:AMP kinase activity"/>
    <property type="evidence" value="ECO:0007669"/>
    <property type="project" value="UniProtKB-UniRule"/>
</dbReference>
<dbReference type="GO" id="GO:0042274">
    <property type="term" value="P:ribosomal small subunit biogenesis"/>
    <property type="evidence" value="ECO:0007669"/>
    <property type="project" value="UniProtKB-UniRule"/>
</dbReference>
<dbReference type="InterPro" id="IPR020618">
    <property type="entry name" value="Adenyl_kinase_AK6"/>
</dbReference>
<dbReference type="OrthoDB" id="8730at2157"/>
<feature type="binding site" evidence="7">
    <location>
        <position position="96"/>
    </location>
    <ligand>
        <name>ATP</name>
        <dbReference type="ChEBI" id="CHEBI:30616"/>
    </ligand>
</feature>
<feature type="region of interest" description="LID" evidence="7">
    <location>
        <begin position="95"/>
        <end position="105"/>
    </location>
</feature>
<keyword evidence="6 7" id="KW-0067">ATP-binding</keyword>
<keyword evidence="2 7" id="KW-0698">rRNA processing</keyword>
<comment type="similarity">
    <text evidence="7">Belongs to the adenylate kinase family. AK6 subfamily.</text>
</comment>
<dbReference type="Proteomes" id="UP000006565">
    <property type="component" value="Chromosome"/>
</dbReference>
<organism evidence="8 9">
    <name type="scientific">Methanolacinia petrolearia (strain DSM 11571 / OCM 486 / SEBR 4847)</name>
    <name type="common">Methanoplanus petrolearius</name>
    <dbReference type="NCBI Taxonomy" id="679926"/>
    <lineage>
        <taxon>Archaea</taxon>
        <taxon>Methanobacteriati</taxon>
        <taxon>Methanobacteriota</taxon>
        <taxon>Stenosarchaea group</taxon>
        <taxon>Methanomicrobia</taxon>
        <taxon>Methanomicrobiales</taxon>
        <taxon>Methanomicrobiaceae</taxon>
        <taxon>Methanolacinia</taxon>
    </lineage>
</organism>
<name>E1RDU4_METP4</name>
<dbReference type="Gene3D" id="3.40.50.300">
    <property type="entry name" value="P-loop containing nucleotide triphosphate hydrolases"/>
    <property type="match status" value="1"/>
</dbReference>
<sequence length="170" mass="19108">MMTCISGIPGTGKSSVSAVLKRMGHDVVLQNDTTGNYFICDDPDRDAAVIDEDLWASEFRPVNGIVEGHLTHLLECDRLVILRCRPDVLKERLVLRGYSPEKVHENVEAEALDTILIEALENHKEDIILELDTTERTPEEIATEIDDFIHGRRGANFGNTDWSEYLGTMI</sequence>
<dbReference type="STRING" id="679926.Mpet_2384"/>
<dbReference type="GO" id="GO:0005524">
    <property type="term" value="F:ATP binding"/>
    <property type="evidence" value="ECO:0007669"/>
    <property type="project" value="UniProtKB-UniRule"/>
</dbReference>
<dbReference type="AlphaFoldDB" id="E1RDU4"/>
<dbReference type="HOGENOM" id="CLU_079096_0_1_2"/>
<accession>E1RDU4</accession>
<dbReference type="GO" id="GO:0016887">
    <property type="term" value="F:ATP hydrolysis activity"/>
    <property type="evidence" value="ECO:0007669"/>
    <property type="project" value="InterPro"/>
</dbReference>
<reference evidence="8 9" key="1">
    <citation type="journal article" date="2010" name="Stand. Genomic Sci.">
        <title>Complete genome sequence of Methanoplanus petrolearius type strain (SEBR 4847).</title>
        <authorList>
            <person name="Brambilla E."/>
            <person name="Djao O.D."/>
            <person name="Daligault H."/>
            <person name="Lapidus A."/>
            <person name="Lucas S."/>
            <person name="Hammon N."/>
            <person name="Nolan M."/>
            <person name="Tice H."/>
            <person name="Cheng J.F."/>
            <person name="Han C."/>
            <person name="Tapia R."/>
            <person name="Goodwin L."/>
            <person name="Pitluck S."/>
            <person name="Liolios K."/>
            <person name="Ivanova N."/>
            <person name="Mavromatis K."/>
            <person name="Mikhailova N."/>
            <person name="Pati A."/>
            <person name="Chen A."/>
            <person name="Palaniappan K."/>
            <person name="Land M."/>
            <person name="Hauser L."/>
            <person name="Chang Y.J."/>
            <person name="Jeffries C.D."/>
            <person name="Rohde M."/>
            <person name="Spring S."/>
            <person name="Sikorski J."/>
            <person name="Goker M."/>
            <person name="Woyke T."/>
            <person name="Bristow J."/>
            <person name="Eisen J.A."/>
            <person name="Markowitz V."/>
            <person name="Hugenholtz P."/>
            <person name="Kyrpides N.C."/>
            <person name="Klenk H.P."/>
        </authorList>
    </citation>
    <scope>NUCLEOTIDE SEQUENCE [LARGE SCALE GENOMIC DNA]</scope>
    <source>
        <strain evidence="9">DSM 11571 / OCM 486 / SEBR 4847</strain>
    </source>
</reference>
<comment type="catalytic activity">
    <reaction evidence="7">
        <text>AMP + ATP = 2 ADP</text>
        <dbReference type="Rhea" id="RHEA:12973"/>
        <dbReference type="ChEBI" id="CHEBI:30616"/>
        <dbReference type="ChEBI" id="CHEBI:456215"/>
        <dbReference type="ChEBI" id="CHEBI:456216"/>
        <dbReference type="EC" id="2.7.4.3"/>
    </reaction>
</comment>
<evidence type="ECO:0000256" key="1">
    <source>
        <dbReference type="ARBA" id="ARBA00022517"/>
    </source>
</evidence>
<dbReference type="RefSeq" id="WP_013330308.1">
    <property type="nucleotide sequence ID" value="NC_014507.1"/>
</dbReference>
<dbReference type="EMBL" id="CP002117">
    <property type="protein sequence ID" value="ADN37131.1"/>
    <property type="molecule type" value="Genomic_DNA"/>
</dbReference>
<comment type="caution">
    <text evidence="7">Lacks conserved residue(s) required for the propagation of feature annotation.</text>
</comment>
<feature type="binding site" evidence="7">
    <location>
        <position position="13"/>
    </location>
    <ligand>
        <name>ATP</name>
        <dbReference type="ChEBI" id="CHEBI:30616"/>
    </ligand>
</feature>
<dbReference type="GeneID" id="9744876"/>
<evidence type="ECO:0000256" key="5">
    <source>
        <dbReference type="ARBA" id="ARBA00022777"/>
    </source>
</evidence>
<comment type="function">
    <text evidence="7">Broad-specificity nucleoside monophosphate (NMP) kinase that catalyzes the reversible transfer of the terminal phosphate group between nucleoside triphosphates and monophosphates. Has also ATPase activity. Involved in the late maturation steps of the 30S ribosomal particles, specifically 16S rRNA maturation. While NMP activity is not required for ribosome maturation, ATPase activity is. Associates transiently with small ribosomal subunit protein uS11. ATP hydrolysis breaks the interaction with uS11. May temporarily remove uS11 from the ribosome to enable a conformational change of the ribosomal RNA that is needed for the final maturation step of the small ribosomal subunit.</text>
</comment>
<dbReference type="GO" id="GO:0006364">
    <property type="term" value="P:rRNA processing"/>
    <property type="evidence" value="ECO:0007669"/>
    <property type="project" value="UniProtKB-KW"/>
</dbReference>
<keyword evidence="1 7" id="KW-0690">Ribosome biogenesis</keyword>
<dbReference type="PANTHER" id="PTHR12595:SF0">
    <property type="entry name" value="ADENYLATE KINASE ISOENZYME 6"/>
    <property type="match status" value="1"/>
</dbReference>
<dbReference type="PANTHER" id="PTHR12595">
    <property type="entry name" value="POS9-ACTIVATING FACTOR FAP7-RELATED"/>
    <property type="match status" value="1"/>
</dbReference>
<evidence type="ECO:0000313" key="9">
    <source>
        <dbReference type="Proteomes" id="UP000006565"/>
    </source>
</evidence>
<proteinExistence type="inferred from homology"/>
<dbReference type="HAMAP" id="MF_00039">
    <property type="entry name" value="Adenylate_kinase_AK6"/>
    <property type="match status" value="1"/>
</dbReference>
<keyword evidence="9" id="KW-1185">Reference proteome</keyword>
<dbReference type="SUPFAM" id="SSF52540">
    <property type="entry name" value="P-loop containing nucleoside triphosphate hydrolases"/>
    <property type="match status" value="1"/>
</dbReference>
<keyword evidence="3 7" id="KW-0808">Transferase</keyword>
<evidence type="ECO:0000256" key="6">
    <source>
        <dbReference type="ARBA" id="ARBA00022840"/>
    </source>
</evidence>
<protein>
    <recommendedName>
        <fullName evidence="7">Putative adenylate kinase</fullName>
        <shortName evidence="7">AK</shortName>
        <ecNumber evidence="7">2.7.4.3</ecNumber>
    </recommendedName>
    <alternativeName>
        <fullName evidence="7">ATP-AMP transphosphorylase</fullName>
    </alternativeName>
</protein>
<feature type="binding site" evidence="7">
    <location>
        <position position="12"/>
    </location>
    <ligand>
        <name>ATP</name>
        <dbReference type="ChEBI" id="CHEBI:30616"/>
    </ligand>
</feature>
<evidence type="ECO:0000256" key="7">
    <source>
        <dbReference type="HAMAP-Rule" id="MF_00039"/>
    </source>
</evidence>
<feature type="binding site" evidence="7">
    <location>
        <position position="14"/>
    </location>
    <ligand>
        <name>ATP</name>
        <dbReference type="ChEBI" id="CHEBI:30616"/>
    </ligand>
</feature>